<dbReference type="Gramene" id="ESQ31053">
    <property type="protein sequence ID" value="ESQ31053"/>
    <property type="gene ID" value="EUTSA_v10012147mg"/>
</dbReference>
<dbReference type="AlphaFoldDB" id="V4KUK8"/>
<dbReference type="InterPro" id="IPR040256">
    <property type="entry name" value="At4g02000-like"/>
</dbReference>
<dbReference type="PANTHER" id="PTHR31286">
    <property type="entry name" value="GLYCINE-RICH CELL WALL STRUCTURAL PROTEIN 1.8-LIKE"/>
    <property type="match status" value="1"/>
</dbReference>
<evidence type="ECO:0000259" key="1">
    <source>
        <dbReference type="Pfam" id="PF14111"/>
    </source>
</evidence>
<gene>
    <name evidence="2" type="ORF">EUTSA_v10012147mg</name>
</gene>
<accession>V4KUK8</accession>
<keyword evidence="3" id="KW-1185">Reference proteome</keyword>
<organism evidence="2 3">
    <name type="scientific">Eutrema salsugineum</name>
    <name type="common">Saltwater cress</name>
    <name type="synonym">Sisymbrium salsugineum</name>
    <dbReference type="NCBI Taxonomy" id="72664"/>
    <lineage>
        <taxon>Eukaryota</taxon>
        <taxon>Viridiplantae</taxon>
        <taxon>Streptophyta</taxon>
        <taxon>Embryophyta</taxon>
        <taxon>Tracheophyta</taxon>
        <taxon>Spermatophyta</taxon>
        <taxon>Magnoliopsida</taxon>
        <taxon>eudicotyledons</taxon>
        <taxon>Gunneridae</taxon>
        <taxon>Pentapetalae</taxon>
        <taxon>rosids</taxon>
        <taxon>malvids</taxon>
        <taxon>Brassicales</taxon>
        <taxon>Brassicaceae</taxon>
        <taxon>Eutremeae</taxon>
        <taxon>Eutrema</taxon>
    </lineage>
</organism>
<reference evidence="2 3" key="1">
    <citation type="journal article" date="2013" name="Front. Plant Sci.">
        <title>The Reference Genome of the Halophytic Plant Eutrema salsugineum.</title>
        <authorList>
            <person name="Yang R."/>
            <person name="Jarvis D.E."/>
            <person name="Chen H."/>
            <person name="Beilstein M.A."/>
            <person name="Grimwood J."/>
            <person name="Jenkins J."/>
            <person name="Shu S."/>
            <person name="Prochnik S."/>
            <person name="Xin M."/>
            <person name="Ma C."/>
            <person name="Schmutz J."/>
            <person name="Wing R.A."/>
            <person name="Mitchell-Olds T."/>
            <person name="Schumaker K.S."/>
            <person name="Wang X."/>
        </authorList>
    </citation>
    <scope>NUCLEOTIDE SEQUENCE [LARGE SCALE GENOMIC DNA]</scope>
</reference>
<evidence type="ECO:0000313" key="3">
    <source>
        <dbReference type="Proteomes" id="UP000030689"/>
    </source>
</evidence>
<dbReference type="Proteomes" id="UP000030689">
    <property type="component" value="Unassembled WGS sequence"/>
</dbReference>
<dbReference type="InterPro" id="IPR025558">
    <property type="entry name" value="DUF4283"/>
</dbReference>
<proteinExistence type="predicted"/>
<feature type="domain" description="DUF4283" evidence="1">
    <location>
        <begin position="24"/>
        <end position="101"/>
    </location>
</feature>
<dbReference type="Pfam" id="PF14111">
    <property type="entry name" value="DUF4283"/>
    <property type="match status" value="1"/>
</dbReference>
<dbReference type="EMBL" id="KI517809">
    <property type="protein sequence ID" value="ESQ31053.1"/>
    <property type="molecule type" value="Genomic_DNA"/>
</dbReference>
<dbReference type="PANTHER" id="PTHR31286:SF167">
    <property type="entry name" value="OS09G0268800 PROTEIN"/>
    <property type="match status" value="1"/>
</dbReference>
<sequence length="224" mass="25872">GLKIGADQEAWSVHQDAQIEFQRDHRLCFVAKGINPDHQNQARIKSSMPNAWSLIGQVEAQVNDDDTVNFYFKKEHHLMTVLEGGPYKYIGWMIVLDRWSNMRYPSFLRYIPFWIKINKLHAMYQKIGIVNSIGSKLGHVDEVLITEQIKTHLPEVWVKVDFDVDSTITLARSVEIMPNTPPVELEFKNTGLQKLCTTCGSFKHGYEVCPKVDDDREQSFYHCS</sequence>
<name>V4KUK8_EUTSA</name>
<dbReference type="eggNOG" id="KOG1075">
    <property type="taxonomic scope" value="Eukaryota"/>
</dbReference>
<evidence type="ECO:0000313" key="2">
    <source>
        <dbReference type="EMBL" id="ESQ31053.1"/>
    </source>
</evidence>
<dbReference type="OMA" id="QDHEIRE"/>
<feature type="non-terminal residue" evidence="2">
    <location>
        <position position="1"/>
    </location>
</feature>
<protein>
    <recommendedName>
        <fullName evidence="1">DUF4283 domain-containing protein</fullName>
    </recommendedName>
</protein>
<dbReference type="KEGG" id="eus:EUTSA_v10012147mg"/>